<accession>A0A2I8VI29</accession>
<feature type="transmembrane region" description="Helical" evidence="1">
    <location>
        <begin position="41"/>
        <end position="60"/>
    </location>
</feature>
<gene>
    <name evidence="2" type="ORF">C2R22_07790</name>
</gene>
<keyword evidence="3" id="KW-1185">Reference proteome</keyword>
<feature type="transmembrane region" description="Helical" evidence="1">
    <location>
        <begin position="285"/>
        <end position="302"/>
    </location>
</feature>
<dbReference type="OrthoDB" id="385266at2157"/>
<keyword evidence="1" id="KW-0472">Membrane</keyword>
<dbReference type="AlphaFoldDB" id="A0A2I8VI29"/>
<feature type="transmembrane region" description="Helical" evidence="1">
    <location>
        <begin position="140"/>
        <end position="160"/>
    </location>
</feature>
<dbReference type="RefSeq" id="WP_103425258.1">
    <property type="nucleotide sequence ID" value="NZ_CP026309.1"/>
</dbReference>
<feature type="transmembrane region" description="Helical" evidence="1">
    <location>
        <begin position="413"/>
        <end position="432"/>
    </location>
</feature>
<feature type="transmembrane region" description="Helical" evidence="1">
    <location>
        <begin position="353"/>
        <end position="373"/>
    </location>
</feature>
<evidence type="ECO:0000313" key="3">
    <source>
        <dbReference type="Proteomes" id="UP000236584"/>
    </source>
</evidence>
<feature type="transmembrane region" description="Helical" evidence="1">
    <location>
        <begin position="379"/>
        <end position="401"/>
    </location>
</feature>
<proteinExistence type="predicted"/>
<sequence>MYPERARALTSAVPYRFGVASLTTVAAALVVLAVSGTVSPAAFGGLVVATLVVTVATTSWTNNWEFTTPYVSPTFAVLSSFVPTDRLPDVAALFQRARVDPRTRAGFQALFGLLTAGFVLVTGVLAALPTLAFPALELLVLGWLGVVAGRRLFTLLPTTWRLRWRRSTRRVERGVWLVRNLLTSLRGMAATLLVTSGFLLGVSVTVLAVAVAASAVRRAASFGATLSLSPSGVLTEWFVVVALLVYAATVGRFWTRAARWLPSFVAPRRRGKTPRLDACLDRPPGVLVPQALALVAAMFVLYPHSAPGSNPLPVLAIVATAALTALSVAPRRLLETTPFDGVAARLPRVPDRLALPTAFAVQWLGTSVALVVLPGTGLASVAPTTVFVLVVALGGYFATAVRARLARHRRSDVNLAYLVVLAAAAALLVWVTEQSIRVVLFG</sequence>
<dbReference type="EMBL" id="CP026309">
    <property type="protein sequence ID" value="AUV81570.1"/>
    <property type="molecule type" value="Genomic_DNA"/>
</dbReference>
<feature type="transmembrane region" description="Helical" evidence="1">
    <location>
        <begin position="15"/>
        <end position="34"/>
    </location>
</feature>
<dbReference type="Proteomes" id="UP000236584">
    <property type="component" value="Chromosome"/>
</dbReference>
<evidence type="ECO:0000313" key="2">
    <source>
        <dbReference type="EMBL" id="AUV81570.1"/>
    </source>
</evidence>
<reference evidence="2 3" key="1">
    <citation type="submission" date="2018-01" db="EMBL/GenBank/DDBJ databases">
        <title>Complete genome sequence of Salinigranum rubrum GX10T, an extremely halophilic archaeon isolated from a marine solar saltern.</title>
        <authorList>
            <person name="Han S."/>
        </authorList>
    </citation>
    <scope>NUCLEOTIDE SEQUENCE [LARGE SCALE GENOMIC DNA]</scope>
    <source>
        <strain evidence="2 3">GX10</strain>
    </source>
</reference>
<feature type="transmembrane region" description="Helical" evidence="1">
    <location>
        <begin position="233"/>
        <end position="254"/>
    </location>
</feature>
<protein>
    <submittedName>
        <fullName evidence="2">Uncharacterized protein</fullName>
    </submittedName>
</protein>
<name>A0A2I8VI29_9EURY</name>
<feature type="transmembrane region" description="Helical" evidence="1">
    <location>
        <begin position="105"/>
        <end position="128"/>
    </location>
</feature>
<feature type="transmembrane region" description="Helical" evidence="1">
    <location>
        <begin position="314"/>
        <end position="333"/>
    </location>
</feature>
<feature type="transmembrane region" description="Helical" evidence="1">
    <location>
        <begin position="189"/>
        <end position="213"/>
    </location>
</feature>
<dbReference type="KEGG" id="srub:C2R22_07790"/>
<organism evidence="2 3">
    <name type="scientific">Salinigranum rubrum</name>
    <dbReference type="NCBI Taxonomy" id="755307"/>
    <lineage>
        <taxon>Archaea</taxon>
        <taxon>Methanobacteriati</taxon>
        <taxon>Methanobacteriota</taxon>
        <taxon>Stenosarchaea group</taxon>
        <taxon>Halobacteria</taxon>
        <taxon>Halobacteriales</taxon>
        <taxon>Haloferacaceae</taxon>
        <taxon>Salinigranum</taxon>
    </lineage>
</organism>
<keyword evidence="1" id="KW-0812">Transmembrane</keyword>
<evidence type="ECO:0000256" key="1">
    <source>
        <dbReference type="SAM" id="Phobius"/>
    </source>
</evidence>
<dbReference type="GeneID" id="35591982"/>
<keyword evidence="1" id="KW-1133">Transmembrane helix</keyword>